<dbReference type="GO" id="GO:0003887">
    <property type="term" value="F:DNA-directed DNA polymerase activity"/>
    <property type="evidence" value="ECO:0007669"/>
    <property type="project" value="UniProtKB-KW"/>
</dbReference>
<keyword evidence="9" id="KW-0460">Magnesium</keyword>
<evidence type="ECO:0000313" key="18">
    <source>
        <dbReference type="EMBL" id="KAG8494020.1"/>
    </source>
</evidence>
<dbReference type="Gene3D" id="3.30.420.10">
    <property type="entry name" value="Ribonuclease H-like superfamily/Ribonuclease H"/>
    <property type="match status" value="1"/>
</dbReference>
<evidence type="ECO:0000256" key="3">
    <source>
        <dbReference type="ARBA" id="ARBA00022695"/>
    </source>
</evidence>
<evidence type="ECO:0000259" key="17">
    <source>
        <dbReference type="Pfam" id="PF24626"/>
    </source>
</evidence>
<evidence type="ECO:0000256" key="2">
    <source>
        <dbReference type="ARBA" id="ARBA00022679"/>
    </source>
</evidence>
<dbReference type="GO" id="GO:0006310">
    <property type="term" value="P:DNA recombination"/>
    <property type="evidence" value="ECO:0007669"/>
    <property type="project" value="UniProtKB-KW"/>
</dbReference>
<keyword evidence="13" id="KW-0238">DNA-binding</keyword>
<keyword evidence="4" id="KW-0540">Nuclease</keyword>
<dbReference type="Proteomes" id="UP000701853">
    <property type="component" value="Chromosome 5"/>
</dbReference>
<evidence type="ECO:0000313" key="19">
    <source>
        <dbReference type="Proteomes" id="UP000701853"/>
    </source>
</evidence>
<evidence type="ECO:0000256" key="12">
    <source>
        <dbReference type="ARBA" id="ARBA00022932"/>
    </source>
</evidence>
<evidence type="ECO:0000256" key="10">
    <source>
        <dbReference type="ARBA" id="ARBA00022908"/>
    </source>
</evidence>
<accession>A0A8J5ZEK4</accession>
<gene>
    <name evidence="18" type="ORF">CXB51_011389</name>
</gene>
<dbReference type="GO" id="GO:0003677">
    <property type="term" value="F:DNA binding"/>
    <property type="evidence" value="ECO:0007669"/>
    <property type="project" value="UniProtKB-KW"/>
</dbReference>
<reference evidence="18 19" key="1">
    <citation type="journal article" date="2021" name="bioRxiv">
        <title>The Gossypium anomalum genome as a resource for cotton improvement and evolutionary analysis of hybrid incompatibility.</title>
        <authorList>
            <person name="Grover C.E."/>
            <person name="Yuan D."/>
            <person name="Arick M.A."/>
            <person name="Miller E.R."/>
            <person name="Hu G."/>
            <person name="Peterson D.G."/>
            <person name="Wendel J.F."/>
            <person name="Udall J.A."/>
        </authorList>
    </citation>
    <scope>NUCLEOTIDE SEQUENCE [LARGE SCALE GENOMIC DNA]</scope>
    <source>
        <strain evidence="18">JFW-Udall</strain>
        <tissue evidence="18">Leaf</tissue>
    </source>
</reference>
<evidence type="ECO:0000256" key="7">
    <source>
        <dbReference type="ARBA" id="ARBA00022759"/>
    </source>
</evidence>
<dbReference type="GO" id="GO:0006508">
    <property type="term" value="P:proteolysis"/>
    <property type="evidence" value="ECO:0007669"/>
    <property type="project" value="UniProtKB-KW"/>
</dbReference>
<keyword evidence="7" id="KW-0255">Endonuclease</keyword>
<keyword evidence="5" id="KW-0479">Metal-binding</keyword>
<dbReference type="InterPro" id="IPR050951">
    <property type="entry name" value="Retrovirus_Pol_polyprotein"/>
</dbReference>
<dbReference type="InterPro" id="IPR056924">
    <property type="entry name" value="SH3_Tf2-1"/>
</dbReference>
<evidence type="ECO:0000256" key="1">
    <source>
        <dbReference type="ARBA" id="ARBA00022670"/>
    </source>
</evidence>
<dbReference type="InterPro" id="IPR043502">
    <property type="entry name" value="DNA/RNA_pol_sf"/>
</dbReference>
<dbReference type="EMBL" id="JAHUZN010000005">
    <property type="protein sequence ID" value="KAG8494020.1"/>
    <property type="molecule type" value="Genomic_DNA"/>
</dbReference>
<dbReference type="Pfam" id="PF17917">
    <property type="entry name" value="RT_RNaseH"/>
    <property type="match status" value="1"/>
</dbReference>
<evidence type="ECO:0000259" key="16">
    <source>
        <dbReference type="Pfam" id="PF17921"/>
    </source>
</evidence>
<name>A0A8J5ZEK4_9ROSI</name>
<keyword evidence="10" id="KW-0229">DNA integration</keyword>
<evidence type="ECO:0000256" key="5">
    <source>
        <dbReference type="ARBA" id="ARBA00022723"/>
    </source>
</evidence>
<sequence>MLKQLLTEAPVLTLPKSGKDFIVYSDAYLNGFGCVLMQKGKVIAYASRQLKPHERNYPTHDLELAAVIFALKIWRHYLYSEKCYIYTDHKSLKYLLSQKELNLRQRQWIELFKDYDCVIDYHPGKANVVADALSRKAATELRAMFARLSIIDDRSLLAELRVKLVMFDQIRTAQLEDEKLMKKTEMVQNGTIGNFSIDEYDCLRYQNRLCIPTTLELKELILREAHDNPFALHPGETKMYRDLRKLYWWPAFHPQTDGQSERVIQILEDMLRACIIDFESGWECYLPLAEFVYNNSYQSSIQMTPYEALYGRRCRSPVCWMELNERKVVGPELIQETENIVKKIREWLKAAFDRQKSYTDLKRRDIEYSVGDKVFLKVSHWKKILRFGRKGKLSPRYIRPYEVIERIEPVAYRLALPPEL</sequence>
<comment type="caution">
    <text evidence="18">The sequence shown here is derived from an EMBL/GenBank/DDBJ whole genome shotgun (WGS) entry which is preliminary data.</text>
</comment>
<dbReference type="PANTHER" id="PTHR37984:SF5">
    <property type="entry name" value="PROTEIN NYNRIN-LIKE"/>
    <property type="match status" value="1"/>
</dbReference>
<feature type="domain" description="Tf2-1-like SH3-like" evidence="17">
    <location>
        <begin position="371"/>
        <end position="420"/>
    </location>
</feature>
<protein>
    <recommendedName>
        <fullName evidence="20">Integrase catalytic domain-containing protein</fullName>
    </recommendedName>
</protein>
<dbReference type="GO" id="GO:0015074">
    <property type="term" value="P:DNA integration"/>
    <property type="evidence" value="ECO:0007669"/>
    <property type="project" value="UniProtKB-KW"/>
</dbReference>
<evidence type="ECO:0000259" key="15">
    <source>
        <dbReference type="Pfam" id="PF17917"/>
    </source>
</evidence>
<keyword evidence="12" id="KW-0239">DNA-directed DNA polymerase</keyword>
<keyword evidence="1" id="KW-0645">Protease</keyword>
<keyword evidence="19" id="KW-1185">Reference proteome</keyword>
<dbReference type="GO" id="GO:0003964">
    <property type="term" value="F:RNA-directed DNA polymerase activity"/>
    <property type="evidence" value="ECO:0007669"/>
    <property type="project" value="UniProtKB-KW"/>
</dbReference>
<dbReference type="Gene3D" id="3.10.20.370">
    <property type="match status" value="1"/>
</dbReference>
<keyword evidence="8" id="KW-0378">Hydrolase</keyword>
<evidence type="ECO:0000256" key="11">
    <source>
        <dbReference type="ARBA" id="ARBA00022918"/>
    </source>
</evidence>
<keyword evidence="2" id="KW-0808">Transferase</keyword>
<keyword evidence="14" id="KW-0233">DNA recombination</keyword>
<dbReference type="SUPFAM" id="SSF56672">
    <property type="entry name" value="DNA/RNA polymerases"/>
    <property type="match status" value="1"/>
</dbReference>
<organism evidence="18 19">
    <name type="scientific">Gossypium anomalum</name>
    <dbReference type="NCBI Taxonomy" id="47600"/>
    <lineage>
        <taxon>Eukaryota</taxon>
        <taxon>Viridiplantae</taxon>
        <taxon>Streptophyta</taxon>
        <taxon>Embryophyta</taxon>
        <taxon>Tracheophyta</taxon>
        <taxon>Spermatophyta</taxon>
        <taxon>Magnoliopsida</taxon>
        <taxon>eudicotyledons</taxon>
        <taxon>Gunneridae</taxon>
        <taxon>Pentapetalae</taxon>
        <taxon>rosids</taxon>
        <taxon>malvids</taxon>
        <taxon>Malvales</taxon>
        <taxon>Malvaceae</taxon>
        <taxon>Malvoideae</taxon>
        <taxon>Gossypium</taxon>
    </lineage>
</organism>
<dbReference type="InterPro" id="IPR012337">
    <property type="entry name" value="RNaseH-like_sf"/>
</dbReference>
<keyword evidence="3" id="KW-0548">Nucleotidyltransferase</keyword>
<evidence type="ECO:0000256" key="6">
    <source>
        <dbReference type="ARBA" id="ARBA00022750"/>
    </source>
</evidence>
<dbReference type="CDD" id="cd09274">
    <property type="entry name" value="RNase_HI_RT_Ty3"/>
    <property type="match status" value="1"/>
</dbReference>
<keyword evidence="6" id="KW-0064">Aspartyl protease</keyword>
<dbReference type="GO" id="GO:0046872">
    <property type="term" value="F:metal ion binding"/>
    <property type="evidence" value="ECO:0007669"/>
    <property type="project" value="UniProtKB-KW"/>
</dbReference>
<evidence type="ECO:0000256" key="9">
    <source>
        <dbReference type="ARBA" id="ARBA00022842"/>
    </source>
</evidence>
<dbReference type="PANTHER" id="PTHR37984">
    <property type="entry name" value="PROTEIN CBG26694"/>
    <property type="match status" value="1"/>
</dbReference>
<feature type="domain" description="Reverse transcriptase RNase H-like" evidence="15">
    <location>
        <begin position="18"/>
        <end position="115"/>
    </location>
</feature>
<dbReference type="InterPro" id="IPR041588">
    <property type="entry name" value="Integrase_H2C2"/>
</dbReference>
<evidence type="ECO:0008006" key="20">
    <source>
        <dbReference type="Google" id="ProtNLM"/>
    </source>
</evidence>
<evidence type="ECO:0000256" key="8">
    <source>
        <dbReference type="ARBA" id="ARBA00022801"/>
    </source>
</evidence>
<dbReference type="Pfam" id="PF24626">
    <property type="entry name" value="SH3_Tf2-1"/>
    <property type="match status" value="1"/>
</dbReference>
<dbReference type="SUPFAM" id="SSF53098">
    <property type="entry name" value="Ribonuclease H-like"/>
    <property type="match status" value="1"/>
</dbReference>
<feature type="domain" description="Integrase zinc-binding" evidence="16">
    <location>
        <begin position="216"/>
        <end position="251"/>
    </location>
</feature>
<dbReference type="AlphaFoldDB" id="A0A8J5ZEK4"/>
<dbReference type="InterPro" id="IPR036397">
    <property type="entry name" value="RNaseH_sf"/>
</dbReference>
<dbReference type="InterPro" id="IPR041373">
    <property type="entry name" value="RT_RNaseH"/>
</dbReference>
<keyword evidence="11" id="KW-0695">RNA-directed DNA polymerase</keyword>
<dbReference type="GO" id="GO:0004190">
    <property type="term" value="F:aspartic-type endopeptidase activity"/>
    <property type="evidence" value="ECO:0007669"/>
    <property type="project" value="UniProtKB-KW"/>
</dbReference>
<evidence type="ECO:0000256" key="13">
    <source>
        <dbReference type="ARBA" id="ARBA00023125"/>
    </source>
</evidence>
<evidence type="ECO:0000256" key="4">
    <source>
        <dbReference type="ARBA" id="ARBA00022722"/>
    </source>
</evidence>
<proteinExistence type="predicted"/>
<evidence type="ECO:0000256" key="14">
    <source>
        <dbReference type="ARBA" id="ARBA00023172"/>
    </source>
</evidence>
<dbReference type="GO" id="GO:0004519">
    <property type="term" value="F:endonuclease activity"/>
    <property type="evidence" value="ECO:0007669"/>
    <property type="project" value="UniProtKB-KW"/>
</dbReference>
<dbReference type="Pfam" id="PF17921">
    <property type="entry name" value="Integrase_H2C2"/>
    <property type="match status" value="1"/>
</dbReference>
<dbReference type="OrthoDB" id="1738613at2759"/>